<feature type="compositionally biased region" description="Basic and acidic residues" evidence="1">
    <location>
        <begin position="54"/>
        <end position="63"/>
    </location>
</feature>
<reference evidence="3" key="1">
    <citation type="journal article" date="2019" name="Int. J. Syst. Evol. Microbiol.">
        <title>The Global Catalogue of Microorganisms (GCM) 10K type strain sequencing project: providing services to taxonomists for standard genome sequencing and annotation.</title>
        <authorList>
            <consortium name="The Broad Institute Genomics Platform"/>
            <consortium name="The Broad Institute Genome Sequencing Center for Infectious Disease"/>
            <person name="Wu L."/>
            <person name="Ma J."/>
        </authorList>
    </citation>
    <scope>NUCLEOTIDE SEQUENCE [LARGE SCALE GENOMIC DNA]</scope>
    <source>
        <strain evidence="3">JCM 18204</strain>
    </source>
</reference>
<sequence>MMSGIVTAILLVLFLVGSVWAFSPRRKPEFEAAARMALGEDDAPETASNPVEQSRTKQEESAR</sequence>
<protein>
    <recommendedName>
        <fullName evidence="4">Cbb3-type cytochrome c oxidase subunit 3</fullName>
    </recommendedName>
</protein>
<evidence type="ECO:0008006" key="4">
    <source>
        <dbReference type="Google" id="ProtNLM"/>
    </source>
</evidence>
<proteinExistence type="predicted"/>
<name>A0ABP9B863_9GAMM</name>
<dbReference type="RefSeq" id="WP_345302721.1">
    <property type="nucleotide sequence ID" value="NZ_BAABJE010000005.1"/>
</dbReference>
<accession>A0ABP9B863</accession>
<evidence type="ECO:0000256" key="1">
    <source>
        <dbReference type="SAM" id="MobiDB-lite"/>
    </source>
</evidence>
<organism evidence="2 3">
    <name type="scientific">Lysobacter hankyongensis</name>
    <dbReference type="NCBI Taxonomy" id="1176535"/>
    <lineage>
        <taxon>Bacteria</taxon>
        <taxon>Pseudomonadati</taxon>
        <taxon>Pseudomonadota</taxon>
        <taxon>Gammaproteobacteria</taxon>
        <taxon>Lysobacterales</taxon>
        <taxon>Lysobacteraceae</taxon>
        <taxon>Lysobacter</taxon>
    </lineage>
</organism>
<dbReference type="EMBL" id="BAABJE010000005">
    <property type="protein sequence ID" value="GAA4790947.1"/>
    <property type="molecule type" value="Genomic_DNA"/>
</dbReference>
<gene>
    <name evidence="2" type="ORF">GCM10023307_15350</name>
</gene>
<evidence type="ECO:0000313" key="3">
    <source>
        <dbReference type="Proteomes" id="UP001499959"/>
    </source>
</evidence>
<evidence type="ECO:0000313" key="2">
    <source>
        <dbReference type="EMBL" id="GAA4790947.1"/>
    </source>
</evidence>
<dbReference type="Proteomes" id="UP001499959">
    <property type="component" value="Unassembled WGS sequence"/>
</dbReference>
<dbReference type="Pfam" id="PF05545">
    <property type="entry name" value="FixQ"/>
    <property type="match status" value="1"/>
</dbReference>
<keyword evidence="3" id="KW-1185">Reference proteome</keyword>
<feature type="region of interest" description="Disordered" evidence="1">
    <location>
        <begin position="36"/>
        <end position="63"/>
    </location>
</feature>
<dbReference type="InterPro" id="IPR008621">
    <property type="entry name" value="Cbb3-typ_cyt_oxidase_comp"/>
</dbReference>
<comment type="caution">
    <text evidence="2">The sequence shown here is derived from an EMBL/GenBank/DDBJ whole genome shotgun (WGS) entry which is preliminary data.</text>
</comment>